<dbReference type="SUPFAM" id="SSF53335">
    <property type="entry name" value="S-adenosyl-L-methionine-dependent methyltransferases"/>
    <property type="match status" value="1"/>
</dbReference>
<dbReference type="InterPro" id="IPR019614">
    <property type="entry name" value="SAM-dep_methyl-trfase"/>
</dbReference>
<proteinExistence type="inferred from homology"/>
<dbReference type="PANTHER" id="PTHR42873:SF1">
    <property type="entry name" value="S-ADENOSYLMETHIONINE-DEPENDENT METHYLTRANSFERASE DOMAIN-CONTAINING PROTEIN"/>
    <property type="match status" value="1"/>
</dbReference>
<dbReference type="AlphaFoldDB" id="A0A7V0T5F9"/>
<evidence type="ECO:0000256" key="5">
    <source>
        <dbReference type="ARBA" id="ARBA00022691"/>
    </source>
</evidence>
<accession>A0A7V0T5F9</accession>
<dbReference type="CDD" id="cd11572">
    <property type="entry name" value="RlmI_M_like"/>
    <property type="match status" value="1"/>
</dbReference>
<keyword evidence="3 9" id="KW-0489">Methyltransferase</keyword>
<dbReference type="InterPro" id="IPR015947">
    <property type="entry name" value="PUA-like_sf"/>
</dbReference>
<evidence type="ECO:0000259" key="7">
    <source>
        <dbReference type="Pfam" id="PF10672"/>
    </source>
</evidence>
<evidence type="ECO:0000256" key="3">
    <source>
        <dbReference type="ARBA" id="ARBA00022603"/>
    </source>
</evidence>
<keyword evidence="5" id="KW-0949">S-adenosyl-L-methionine</keyword>
<dbReference type="GO" id="GO:0032259">
    <property type="term" value="P:methylation"/>
    <property type="evidence" value="ECO:0007669"/>
    <property type="project" value="UniProtKB-KW"/>
</dbReference>
<evidence type="ECO:0000313" key="9">
    <source>
        <dbReference type="EMBL" id="HDQ99539.1"/>
    </source>
</evidence>
<dbReference type="Pfam" id="PF10672">
    <property type="entry name" value="Methyltrans_SAM"/>
    <property type="match status" value="1"/>
</dbReference>
<protein>
    <submittedName>
        <fullName evidence="9">Class I SAM-dependent rRNA methyltransferase</fullName>
    </submittedName>
</protein>
<reference evidence="9" key="1">
    <citation type="journal article" date="2020" name="mSystems">
        <title>Genome- and Community-Level Interaction Insights into Carbon Utilization and Element Cycling Functions of Hydrothermarchaeota in Hydrothermal Sediment.</title>
        <authorList>
            <person name="Zhou Z."/>
            <person name="Liu Y."/>
            <person name="Xu W."/>
            <person name="Pan J."/>
            <person name="Luo Z.H."/>
            <person name="Li M."/>
        </authorList>
    </citation>
    <scope>NUCLEOTIDE SEQUENCE [LARGE SCALE GENOMIC DNA]</scope>
    <source>
        <strain evidence="9">SpSt-1182</strain>
    </source>
</reference>
<dbReference type="CDD" id="cd02440">
    <property type="entry name" value="AdoMet_MTases"/>
    <property type="match status" value="1"/>
</dbReference>
<gene>
    <name evidence="9" type="ORF">ENN51_04550</name>
</gene>
<dbReference type="EMBL" id="DSBX01000174">
    <property type="protein sequence ID" value="HDQ99539.1"/>
    <property type="molecule type" value="Genomic_DNA"/>
</dbReference>
<dbReference type="GO" id="GO:0005737">
    <property type="term" value="C:cytoplasm"/>
    <property type="evidence" value="ECO:0007669"/>
    <property type="project" value="UniProtKB-SubCell"/>
</dbReference>
<dbReference type="GO" id="GO:0003723">
    <property type="term" value="F:RNA binding"/>
    <property type="evidence" value="ECO:0007669"/>
    <property type="project" value="InterPro"/>
</dbReference>
<dbReference type="InterPro" id="IPR036974">
    <property type="entry name" value="PUA_sf"/>
</dbReference>
<feature type="domain" description="RlmI-like PUA" evidence="8">
    <location>
        <begin position="10"/>
        <end position="63"/>
    </location>
</feature>
<evidence type="ECO:0000256" key="4">
    <source>
        <dbReference type="ARBA" id="ARBA00022679"/>
    </source>
</evidence>
<evidence type="ECO:0000256" key="2">
    <source>
        <dbReference type="ARBA" id="ARBA00022490"/>
    </source>
</evidence>
<sequence length="387" mass="43566">MTGAVHCRRRKHRGLHPWVFSNEVVSVEGRPEPGDTVRVFDRREFLGSGMYNPHSLIAVRLYSDREREFDLDFIKERLRAAREYRGEVLSGEEDYRLCYGEGDGLPGLVVDKYGRHFVVQSHALAVERRLELVTRALLDSFEVESVYEKNDFRLRDPEGLPRREGPLHGVPGRQVPIAEAGARFQVDIALGQKTGWYFDQRVTRRRVREFARGRRFLDVFSYSGGFAVNAALGGAETVVAVDSSVTATGLGAANAAHNGVAECCEFRLEEAFRYLTGLARDRGGFDMVCLDPPAFIKAKREREGGLRGYRTINTLAMRLLPPGGILVTSSCSHHLFWQDFLDMLVGAARDAGREFTILERTSQGPDHPVLLSMPESEYLRCFILRVA</sequence>
<comment type="caution">
    <text evidence="9">The sequence shown here is derived from an EMBL/GenBank/DDBJ whole genome shotgun (WGS) entry which is preliminary data.</text>
</comment>
<name>A0A7V0T5F9_UNCW3</name>
<evidence type="ECO:0000256" key="1">
    <source>
        <dbReference type="ARBA" id="ARBA00004496"/>
    </source>
</evidence>
<dbReference type="Gene3D" id="3.30.750.80">
    <property type="entry name" value="RNA methyltransferase domain (HRMD) like"/>
    <property type="match status" value="1"/>
</dbReference>
<dbReference type="CDD" id="cd21153">
    <property type="entry name" value="PUA_RlmI"/>
    <property type="match status" value="1"/>
</dbReference>
<comment type="subcellular location">
    <subcellularLocation>
        <location evidence="1">Cytoplasm</location>
    </subcellularLocation>
</comment>
<feature type="domain" description="S-adenosylmethionine-dependent methyltransferase" evidence="7">
    <location>
        <begin position="168"/>
        <end position="368"/>
    </location>
</feature>
<evidence type="ECO:0000259" key="8">
    <source>
        <dbReference type="Pfam" id="PF17785"/>
    </source>
</evidence>
<dbReference type="Pfam" id="PF17785">
    <property type="entry name" value="PUA_3"/>
    <property type="match status" value="1"/>
</dbReference>
<dbReference type="Gene3D" id="3.40.50.150">
    <property type="entry name" value="Vaccinia Virus protein VP39"/>
    <property type="match status" value="1"/>
</dbReference>
<dbReference type="Gene3D" id="2.30.130.10">
    <property type="entry name" value="PUA domain"/>
    <property type="match status" value="1"/>
</dbReference>
<dbReference type="InterPro" id="IPR029063">
    <property type="entry name" value="SAM-dependent_MTases_sf"/>
</dbReference>
<evidence type="ECO:0000256" key="6">
    <source>
        <dbReference type="ARBA" id="ARBA00038091"/>
    </source>
</evidence>
<dbReference type="Proteomes" id="UP000885672">
    <property type="component" value="Unassembled WGS sequence"/>
</dbReference>
<dbReference type="GO" id="GO:0008168">
    <property type="term" value="F:methyltransferase activity"/>
    <property type="evidence" value="ECO:0007669"/>
    <property type="project" value="UniProtKB-KW"/>
</dbReference>
<dbReference type="PANTHER" id="PTHR42873">
    <property type="entry name" value="RIBOSOMAL RNA LARGE SUBUNIT METHYLTRANSFERASE"/>
    <property type="match status" value="1"/>
</dbReference>
<dbReference type="InterPro" id="IPR041532">
    <property type="entry name" value="RlmI-like_PUA"/>
</dbReference>
<comment type="similarity">
    <text evidence="6">Belongs to the methyltransferase superfamily. RlmI family.</text>
</comment>
<organism evidence="9">
    <name type="scientific">candidate division WOR-3 bacterium</name>
    <dbReference type="NCBI Taxonomy" id="2052148"/>
    <lineage>
        <taxon>Bacteria</taxon>
        <taxon>Bacteria division WOR-3</taxon>
    </lineage>
</organism>
<keyword evidence="4" id="KW-0808">Transferase</keyword>
<keyword evidence="2" id="KW-0963">Cytoplasm</keyword>
<dbReference type="SUPFAM" id="SSF88697">
    <property type="entry name" value="PUA domain-like"/>
    <property type="match status" value="1"/>
</dbReference>
<dbReference type="PROSITE" id="PS50890">
    <property type="entry name" value="PUA"/>
    <property type="match status" value="1"/>
</dbReference>